<evidence type="ECO:0000259" key="1">
    <source>
        <dbReference type="Pfam" id="PF01261"/>
    </source>
</evidence>
<name>A0A926HXU3_9FIRM</name>
<dbReference type="AlphaFoldDB" id="A0A926HXU3"/>
<comment type="caution">
    <text evidence="2">The sequence shown here is derived from an EMBL/GenBank/DDBJ whole genome shotgun (WGS) entry which is preliminary data.</text>
</comment>
<dbReference type="Gene3D" id="3.20.20.150">
    <property type="entry name" value="Divalent-metal-dependent TIM barrel enzymes"/>
    <property type="match status" value="1"/>
</dbReference>
<protein>
    <submittedName>
        <fullName evidence="2">Sugar phosphate isomerase/epimerase</fullName>
    </submittedName>
</protein>
<evidence type="ECO:0000313" key="2">
    <source>
        <dbReference type="EMBL" id="MBC8539435.1"/>
    </source>
</evidence>
<dbReference type="Pfam" id="PF01261">
    <property type="entry name" value="AP_endonuc_2"/>
    <property type="match status" value="1"/>
</dbReference>
<gene>
    <name evidence="2" type="ORF">H8698_00400</name>
</gene>
<dbReference type="Proteomes" id="UP000611762">
    <property type="component" value="Unassembled WGS sequence"/>
</dbReference>
<keyword evidence="2" id="KW-0413">Isomerase</keyword>
<evidence type="ECO:0000313" key="3">
    <source>
        <dbReference type="Proteomes" id="UP000611762"/>
    </source>
</evidence>
<dbReference type="RefSeq" id="WP_249310539.1">
    <property type="nucleotide sequence ID" value="NZ_JACRSU010000001.1"/>
</dbReference>
<dbReference type="InterPro" id="IPR050312">
    <property type="entry name" value="IolE/XylAMocC-like"/>
</dbReference>
<reference evidence="2" key="1">
    <citation type="submission" date="2020-08" db="EMBL/GenBank/DDBJ databases">
        <title>Genome public.</title>
        <authorList>
            <person name="Liu C."/>
            <person name="Sun Q."/>
        </authorList>
    </citation>
    <scope>NUCLEOTIDE SEQUENCE</scope>
    <source>
        <strain evidence="2">H8</strain>
    </source>
</reference>
<keyword evidence="3" id="KW-1185">Reference proteome</keyword>
<dbReference type="PANTHER" id="PTHR12110:SF53">
    <property type="entry name" value="BLR5974 PROTEIN"/>
    <property type="match status" value="1"/>
</dbReference>
<feature type="domain" description="Xylose isomerase-like TIM barrel" evidence="1">
    <location>
        <begin position="25"/>
        <end position="278"/>
    </location>
</feature>
<dbReference type="InterPro" id="IPR013022">
    <property type="entry name" value="Xyl_isomerase-like_TIM-brl"/>
</dbReference>
<proteinExistence type="predicted"/>
<sequence length="280" mass="30590">MKIGVSSYSFSQYIKSGKLTQLTAVAKAKELGFDAIEFTELMPPEGVSQAEYAKQIKAEANKCSIEISAYLVGANLAQKDNSAEIERLKTSLDVANALGAKLFRHDVMYGYDVFRSFDQALPTLVAAIREVTEYAQTLGIQTMTENHGYICQDSDRVERLVNAVNHPNFGTLVDMGNFLCTDEDSARAVSKVANLAFLVHAKDFVKISFADRKNDEGYFETRGCNCLKGTTVGQGIVPVAQCLAILKRAGFDGFVDVEFEGTEDCATALSEGLAFLRTII</sequence>
<dbReference type="GO" id="GO:0016853">
    <property type="term" value="F:isomerase activity"/>
    <property type="evidence" value="ECO:0007669"/>
    <property type="project" value="UniProtKB-KW"/>
</dbReference>
<accession>A0A926HXU3</accession>
<dbReference type="SUPFAM" id="SSF51658">
    <property type="entry name" value="Xylose isomerase-like"/>
    <property type="match status" value="1"/>
</dbReference>
<dbReference type="EMBL" id="JACRSU010000001">
    <property type="protein sequence ID" value="MBC8539435.1"/>
    <property type="molecule type" value="Genomic_DNA"/>
</dbReference>
<dbReference type="InterPro" id="IPR036237">
    <property type="entry name" value="Xyl_isomerase-like_sf"/>
</dbReference>
<dbReference type="PANTHER" id="PTHR12110">
    <property type="entry name" value="HYDROXYPYRUVATE ISOMERASE"/>
    <property type="match status" value="1"/>
</dbReference>
<organism evidence="2 3">
    <name type="scientific">Congzhengia minquanensis</name>
    <dbReference type="NCBI Taxonomy" id="2763657"/>
    <lineage>
        <taxon>Bacteria</taxon>
        <taxon>Bacillati</taxon>
        <taxon>Bacillota</taxon>
        <taxon>Clostridia</taxon>
        <taxon>Eubacteriales</taxon>
        <taxon>Oscillospiraceae</taxon>
        <taxon>Congzhengia</taxon>
    </lineage>
</organism>